<sequence>MVSPAWTPKATVAPAYPSRIISPIDLAYVGKYNGKYDFLCRGFSHCLAYHAILRNSLACHGHPFAYITPLFLPLSGFHLQAIRISYLRVITSRLETPAQSSFSLKFHTCTMAPYIEGPTTVTTPDHEVAAPFLKKQPLKYEPGRTKVETHENYEYDHLLPRFPDIKWPVLTETPYHDRGIDGDENFSNLLSAATHIQDYNPKVGTEVSGIDLANLTDAQKNDLARLIATRGVVFFRNQKNFDIEAQRKLGAYFGKLHKHATTSVPRQEGLEDVHVVFTEGNKDMRAMFTPTFLWHSDVTYELQPPSYTSLKVLTGPPIGGGGDTLWSSQYAAYDAMSAPMQKYLEGLTALHSAQMQADGSKALGRAVRRDPVVTEHPLIRTHPVTGWKSLFFNPGFVTKIVGIPKTESDHIISYLNEIVATTQELHVRFQWGKDDVAFWDNRICNHSASYGFAPHRRHAVRVACQAERPYFDPAGKSQEEELNARYGLPPVNKDGSGQSNYND</sequence>
<evidence type="ECO:0000313" key="2">
    <source>
        <dbReference type="Proteomes" id="UP001320706"/>
    </source>
</evidence>
<gene>
    <name evidence="1" type="ORF">M8818_000993</name>
</gene>
<accession>A0ACC3SNC3</accession>
<reference evidence="1" key="1">
    <citation type="submission" date="2024-02" db="EMBL/GenBank/DDBJ databases">
        <title>Metagenome Assembled Genome of Zalaria obscura JY119.</title>
        <authorList>
            <person name="Vighnesh L."/>
            <person name="Jagadeeshwari U."/>
            <person name="Venkata Ramana C."/>
            <person name="Sasikala C."/>
        </authorList>
    </citation>
    <scope>NUCLEOTIDE SEQUENCE</scope>
    <source>
        <strain evidence="1">JY119</strain>
    </source>
</reference>
<protein>
    <submittedName>
        <fullName evidence="1">Uncharacterized protein</fullName>
    </submittedName>
</protein>
<organism evidence="1 2">
    <name type="scientific">Zalaria obscura</name>
    <dbReference type="NCBI Taxonomy" id="2024903"/>
    <lineage>
        <taxon>Eukaryota</taxon>
        <taxon>Fungi</taxon>
        <taxon>Dikarya</taxon>
        <taxon>Ascomycota</taxon>
        <taxon>Pezizomycotina</taxon>
        <taxon>Dothideomycetes</taxon>
        <taxon>Dothideomycetidae</taxon>
        <taxon>Dothideales</taxon>
        <taxon>Zalariaceae</taxon>
        <taxon>Zalaria</taxon>
    </lineage>
</organism>
<evidence type="ECO:0000313" key="1">
    <source>
        <dbReference type="EMBL" id="KAK8219259.1"/>
    </source>
</evidence>
<keyword evidence="2" id="KW-1185">Reference proteome</keyword>
<dbReference type="Proteomes" id="UP001320706">
    <property type="component" value="Unassembled WGS sequence"/>
</dbReference>
<dbReference type="EMBL" id="JAMKPW020000004">
    <property type="protein sequence ID" value="KAK8219259.1"/>
    <property type="molecule type" value="Genomic_DNA"/>
</dbReference>
<name>A0ACC3SNC3_9PEZI</name>
<comment type="caution">
    <text evidence="1">The sequence shown here is derived from an EMBL/GenBank/DDBJ whole genome shotgun (WGS) entry which is preliminary data.</text>
</comment>
<proteinExistence type="predicted"/>